<dbReference type="AlphaFoldDB" id="A0A3S0AV75"/>
<comment type="caution">
    <text evidence="1">The sequence shown here is derived from an EMBL/GenBank/DDBJ whole genome shotgun (WGS) entry which is preliminary data.</text>
</comment>
<evidence type="ECO:0000313" key="2">
    <source>
        <dbReference type="Proteomes" id="UP000274907"/>
    </source>
</evidence>
<dbReference type="EMBL" id="RXHJ01000016">
    <property type="protein sequence ID" value="RSZ61748.1"/>
    <property type="molecule type" value="Genomic_DNA"/>
</dbReference>
<keyword evidence="2" id="KW-1185">Reference proteome</keyword>
<sequence>MKLQKFIVPMRDWAAECPMIHLPAVDTLDRELRRRLAAGEYVRLCPEMVVEKQRWEGLAGWQQDEARVQAVGLCTHKAVLAGRSAARVHGIPVPGRDEFVELNLPGRNSRRPRQEWPEQVVYRAASLGQEEVTTVNGLRVSTIMRTAVDVARYHGLVAGIVAFDAVLAMLYMSRSRAEHMVELLGPVRGISTARRALALADPRSESPLESWGRAQILAADLPGLETLQVQVPVLEGKYRLDLLLNGHLAVELHGEIKYDGRSTGVDPVTQMKRDRERERLLQNAGFSLVHATYADLAEGRLPGRVRAGLVRQAA</sequence>
<evidence type="ECO:0000313" key="1">
    <source>
        <dbReference type="EMBL" id="RSZ61748.1"/>
    </source>
</evidence>
<protein>
    <recommendedName>
        <fullName evidence="3">DUF559 domain-containing protein</fullName>
    </recommendedName>
</protein>
<dbReference type="OrthoDB" id="4775361at2"/>
<dbReference type="Proteomes" id="UP000274907">
    <property type="component" value="Unassembled WGS sequence"/>
</dbReference>
<organism evidence="1 2">
    <name type="scientific">Corynebacterium hylobatis</name>
    <dbReference type="NCBI Taxonomy" id="1859290"/>
    <lineage>
        <taxon>Bacteria</taxon>
        <taxon>Bacillati</taxon>
        <taxon>Actinomycetota</taxon>
        <taxon>Actinomycetes</taxon>
        <taxon>Mycobacteriales</taxon>
        <taxon>Corynebacteriaceae</taxon>
        <taxon>Corynebacterium</taxon>
    </lineage>
</organism>
<gene>
    <name evidence="1" type="ORF">EAH68_11760</name>
</gene>
<dbReference type="RefSeq" id="WP_126121534.1">
    <property type="nucleotide sequence ID" value="NZ_RXHJ01000016.1"/>
</dbReference>
<reference evidence="1 2" key="1">
    <citation type="submission" date="2018-12" db="EMBL/GenBank/DDBJ databases">
        <title>YIM 101343 draft genome.</title>
        <authorList>
            <person name="Chen X."/>
        </authorList>
    </citation>
    <scope>NUCLEOTIDE SEQUENCE [LARGE SCALE GENOMIC DNA]</scope>
    <source>
        <strain evidence="1 2">YIM 101343</strain>
    </source>
</reference>
<proteinExistence type="predicted"/>
<evidence type="ECO:0008006" key="3">
    <source>
        <dbReference type="Google" id="ProtNLM"/>
    </source>
</evidence>
<accession>A0A3S0AV75</accession>
<name>A0A3S0AV75_9CORY</name>